<accession>A0A8B9FCY2</accession>
<evidence type="ECO:0000256" key="1">
    <source>
        <dbReference type="SAM" id="MobiDB-lite"/>
    </source>
</evidence>
<dbReference type="Ensembl" id="ENSACOT00000006972.1">
    <property type="protein sequence ID" value="ENSACOP00000006735.1"/>
    <property type="gene ID" value="ENSACOG00000004709.1"/>
</dbReference>
<dbReference type="AlphaFoldDB" id="A0A8B9FCY2"/>
<feature type="region of interest" description="Disordered" evidence="1">
    <location>
        <begin position="18"/>
        <end position="41"/>
    </location>
</feature>
<protein>
    <submittedName>
        <fullName evidence="2">Uncharacterized protein</fullName>
    </submittedName>
</protein>
<proteinExistence type="predicted"/>
<name>A0A8B9FCY2_9PSIT</name>
<reference evidence="2" key="2">
    <citation type="submission" date="2025-09" db="UniProtKB">
        <authorList>
            <consortium name="Ensembl"/>
        </authorList>
    </citation>
    <scope>IDENTIFICATION</scope>
</reference>
<organism evidence="2 3">
    <name type="scientific">Amazona collaria</name>
    <name type="common">yellow-billed parrot</name>
    <dbReference type="NCBI Taxonomy" id="241587"/>
    <lineage>
        <taxon>Eukaryota</taxon>
        <taxon>Metazoa</taxon>
        <taxon>Chordata</taxon>
        <taxon>Craniata</taxon>
        <taxon>Vertebrata</taxon>
        <taxon>Euteleostomi</taxon>
        <taxon>Archelosauria</taxon>
        <taxon>Archosauria</taxon>
        <taxon>Dinosauria</taxon>
        <taxon>Saurischia</taxon>
        <taxon>Theropoda</taxon>
        <taxon>Coelurosauria</taxon>
        <taxon>Aves</taxon>
        <taxon>Neognathae</taxon>
        <taxon>Neoaves</taxon>
        <taxon>Telluraves</taxon>
        <taxon>Australaves</taxon>
        <taxon>Psittaciformes</taxon>
        <taxon>Psittacidae</taxon>
        <taxon>Amazona</taxon>
    </lineage>
</organism>
<keyword evidence="3" id="KW-1185">Reference proteome</keyword>
<sequence length="173" mass="18755">MLPRVRAAVAQLVAGLGAEPRSGGAGGPPPEPCGLSEPCGRSRPEPCGRLEPCCRPAFLQLSPAELRRAQDHAGRAVQSPRDGRRRLPWSTGYLLEMLICPRKYCDESTWTKPTLLSSSTSLLSPDTSFCKPLEKSMSKELILFFMFTASSCEQVLQPKPGLYCASIGCGKLM</sequence>
<evidence type="ECO:0000313" key="3">
    <source>
        <dbReference type="Proteomes" id="UP000694522"/>
    </source>
</evidence>
<evidence type="ECO:0000313" key="2">
    <source>
        <dbReference type="Ensembl" id="ENSACOP00000006735.1"/>
    </source>
</evidence>
<dbReference type="Proteomes" id="UP000694522">
    <property type="component" value="Unplaced"/>
</dbReference>
<reference evidence="2" key="1">
    <citation type="submission" date="2025-08" db="UniProtKB">
        <authorList>
            <consortium name="Ensembl"/>
        </authorList>
    </citation>
    <scope>IDENTIFICATION</scope>
</reference>